<keyword evidence="10" id="KW-0753">Steroid metabolism</keyword>
<dbReference type="InterPro" id="IPR006205">
    <property type="entry name" value="Mev_gal_kin"/>
</dbReference>
<keyword evidence="7" id="KW-0460">Magnesium</keyword>
<keyword evidence="13" id="KW-1185">Reference proteome</keyword>
<sequence>MPQKFNHTVKVSAPGKVILHGEHSVVYGKLAIAASLGLRTTLNLNETKTDNLHLHFDNLKLKLHIPIKKIKALFDVEGIPLVSSYNFSKPECINQDVLLEKINLLLKELLPQEESNVKLAVSTFLFLVCGMLIPSKVSLQSMEVSINSDLHLNSGMGSSASFGVTIVGSLMQYLKLKLKTAKEQSDSYDFLRCCETGTFSDDELRCISMWAFHAEKIIHGNPSGIDNSTCTYGSVVEFRKGEEPKPLRLGKQLKAMLIDTKVPKNTKALVQKVLDTKLRFPTIIENTLDSMEVISNLAVKTLKAMDGKNDKQFHILGELADMNQNMLRILGVSHDSIDEICMVLSNFGLHGKLTGAGGGGFVLAIVPYSIEAAVIQKVQDLLQAKNYDSWILDLGGPGVMIH</sequence>
<organism evidence="13 14">
    <name type="scientific">Nicrophorus vespilloides</name>
    <name type="common">Boreal carrion beetle</name>
    <dbReference type="NCBI Taxonomy" id="110193"/>
    <lineage>
        <taxon>Eukaryota</taxon>
        <taxon>Metazoa</taxon>
        <taxon>Ecdysozoa</taxon>
        <taxon>Arthropoda</taxon>
        <taxon>Hexapoda</taxon>
        <taxon>Insecta</taxon>
        <taxon>Pterygota</taxon>
        <taxon>Neoptera</taxon>
        <taxon>Endopterygota</taxon>
        <taxon>Coleoptera</taxon>
        <taxon>Polyphaga</taxon>
        <taxon>Staphyliniformia</taxon>
        <taxon>Silphidae</taxon>
        <taxon>Nicrophorinae</taxon>
        <taxon>Nicrophorus</taxon>
    </lineage>
</organism>
<keyword evidence="6 10" id="KW-0067">ATP-binding</keyword>
<evidence type="ECO:0000256" key="3">
    <source>
        <dbReference type="ARBA" id="ARBA00022679"/>
    </source>
</evidence>
<dbReference type="Pfam" id="PF00288">
    <property type="entry name" value="GHMP_kinases_N"/>
    <property type="match status" value="1"/>
</dbReference>
<keyword evidence="10" id="KW-1207">Sterol metabolism</keyword>
<dbReference type="Gene3D" id="3.30.70.890">
    <property type="entry name" value="GHMP kinase, C-terminal domain"/>
    <property type="match status" value="1"/>
</dbReference>
<evidence type="ECO:0000256" key="2">
    <source>
        <dbReference type="ARBA" id="ARBA00022516"/>
    </source>
</evidence>
<protein>
    <recommendedName>
        <fullName evidence="10">Mevalonate kinase</fullName>
        <shortName evidence="10">MK</shortName>
        <ecNumber evidence="10">2.7.1.36</ecNumber>
    </recommendedName>
</protein>
<dbReference type="RefSeq" id="XP_017786743.1">
    <property type="nucleotide sequence ID" value="XM_017931254.1"/>
</dbReference>
<feature type="domain" description="GHMP kinase N-terminal" evidence="11">
    <location>
        <begin position="138"/>
        <end position="180"/>
    </location>
</feature>
<comment type="catalytic activity">
    <reaction evidence="10">
        <text>(R)-mevalonate + ATP = (R)-5-phosphomevalonate + ADP + H(+)</text>
        <dbReference type="Rhea" id="RHEA:17065"/>
        <dbReference type="ChEBI" id="CHEBI:15378"/>
        <dbReference type="ChEBI" id="CHEBI:30616"/>
        <dbReference type="ChEBI" id="CHEBI:36464"/>
        <dbReference type="ChEBI" id="CHEBI:58146"/>
        <dbReference type="ChEBI" id="CHEBI:456216"/>
        <dbReference type="EC" id="2.7.1.36"/>
    </reaction>
</comment>
<dbReference type="SUPFAM" id="SSF55060">
    <property type="entry name" value="GHMP Kinase, C-terminal domain"/>
    <property type="match status" value="1"/>
</dbReference>
<dbReference type="InterPro" id="IPR013750">
    <property type="entry name" value="GHMP_kinase_C_dom"/>
</dbReference>
<keyword evidence="1 10" id="KW-0963">Cytoplasm</keyword>
<comment type="subcellular location">
    <subcellularLocation>
        <location evidence="10">Cytoplasm</location>
    </subcellularLocation>
</comment>
<keyword evidence="10" id="KW-0752">Steroid biosynthesis</keyword>
<dbReference type="InterPro" id="IPR014721">
    <property type="entry name" value="Ribsml_uS5_D2-typ_fold_subgr"/>
</dbReference>
<dbReference type="PANTHER" id="PTHR43290:SF2">
    <property type="entry name" value="MEVALONATE KINASE"/>
    <property type="match status" value="1"/>
</dbReference>
<keyword evidence="4 10" id="KW-0547">Nucleotide-binding</keyword>
<comment type="pathway">
    <text evidence="9 10">Isoprenoid biosynthesis; isopentenyl diphosphate biosynthesis via mevalonate pathway; isopentenyl diphosphate from (R)-mevalonate: step 1/3.</text>
</comment>
<keyword evidence="5 10" id="KW-0418">Kinase</keyword>
<evidence type="ECO:0000256" key="9">
    <source>
        <dbReference type="ARBA" id="ARBA00029438"/>
    </source>
</evidence>
<dbReference type="PRINTS" id="PR00959">
    <property type="entry name" value="MEVGALKINASE"/>
</dbReference>
<evidence type="ECO:0000259" key="12">
    <source>
        <dbReference type="Pfam" id="PF08544"/>
    </source>
</evidence>
<evidence type="ECO:0000259" key="11">
    <source>
        <dbReference type="Pfam" id="PF00288"/>
    </source>
</evidence>
<comment type="similarity">
    <text evidence="10">Belongs to the GHMP kinase family. Mevalonate kinase subfamily.</text>
</comment>
<proteinExistence type="inferred from homology"/>
<dbReference type="EC" id="2.7.1.36" evidence="10"/>
<dbReference type="InterPro" id="IPR036554">
    <property type="entry name" value="GHMP_kinase_C_sf"/>
</dbReference>
<evidence type="ECO:0000313" key="13">
    <source>
        <dbReference type="Proteomes" id="UP000695000"/>
    </source>
</evidence>
<evidence type="ECO:0000256" key="6">
    <source>
        <dbReference type="ARBA" id="ARBA00022840"/>
    </source>
</evidence>
<dbReference type="Proteomes" id="UP000695000">
    <property type="component" value="Unplaced"/>
</dbReference>
<keyword evidence="2 10" id="KW-0444">Lipid biosynthesis</keyword>
<dbReference type="NCBIfam" id="TIGR00549">
    <property type="entry name" value="mevalon_kin"/>
    <property type="match status" value="1"/>
</dbReference>
<keyword evidence="8 10" id="KW-0443">Lipid metabolism</keyword>
<reference evidence="14" key="1">
    <citation type="submission" date="2025-08" db="UniProtKB">
        <authorList>
            <consortium name="RefSeq"/>
        </authorList>
    </citation>
    <scope>IDENTIFICATION</scope>
    <source>
        <tissue evidence="14">Whole Larva</tissue>
    </source>
</reference>
<evidence type="ECO:0000256" key="8">
    <source>
        <dbReference type="ARBA" id="ARBA00023098"/>
    </source>
</evidence>
<evidence type="ECO:0000313" key="14">
    <source>
        <dbReference type="RefSeq" id="XP_017786743.1"/>
    </source>
</evidence>
<dbReference type="PANTHER" id="PTHR43290">
    <property type="entry name" value="MEVALONATE KINASE"/>
    <property type="match status" value="1"/>
</dbReference>
<dbReference type="GeneID" id="108569630"/>
<feature type="domain" description="GHMP kinase C-terminal" evidence="12">
    <location>
        <begin position="313"/>
        <end position="377"/>
    </location>
</feature>
<name>A0ABM1NIU3_NICVS</name>
<evidence type="ECO:0000256" key="4">
    <source>
        <dbReference type="ARBA" id="ARBA00022741"/>
    </source>
</evidence>
<dbReference type="InterPro" id="IPR020568">
    <property type="entry name" value="Ribosomal_Su5_D2-typ_SF"/>
</dbReference>
<dbReference type="Pfam" id="PF08544">
    <property type="entry name" value="GHMP_kinases_C"/>
    <property type="match status" value="1"/>
</dbReference>
<keyword evidence="10" id="KW-0756">Sterol biosynthesis</keyword>
<dbReference type="SUPFAM" id="SSF54211">
    <property type="entry name" value="Ribosomal protein S5 domain 2-like"/>
    <property type="match status" value="1"/>
</dbReference>
<dbReference type="GO" id="GO:0016301">
    <property type="term" value="F:kinase activity"/>
    <property type="evidence" value="ECO:0007669"/>
    <property type="project" value="UniProtKB-KW"/>
</dbReference>
<accession>A0ABM1NIU3</accession>
<evidence type="ECO:0000256" key="1">
    <source>
        <dbReference type="ARBA" id="ARBA00022490"/>
    </source>
</evidence>
<keyword evidence="3 10" id="KW-0808">Transferase</keyword>
<gene>
    <name evidence="14" type="primary">LOC108569630</name>
</gene>
<evidence type="ECO:0000256" key="7">
    <source>
        <dbReference type="ARBA" id="ARBA00022842"/>
    </source>
</evidence>
<dbReference type="InterPro" id="IPR006204">
    <property type="entry name" value="GHMP_kinase_N_dom"/>
</dbReference>
<dbReference type="Gene3D" id="3.30.230.10">
    <property type="match status" value="1"/>
</dbReference>
<evidence type="ECO:0000256" key="5">
    <source>
        <dbReference type="ARBA" id="ARBA00022777"/>
    </source>
</evidence>
<evidence type="ECO:0000256" key="10">
    <source>
        <dbReference type="RuleBase" id="RU363087"/>
    </source>
</evidence>